<dbReference type="Pfam" id="PF01022">
    <property type="entry name" value="HTH_5"/>
    <property type="match status" value="1"/>
</dbReference>
<keyword evidence="2" id="KW-0238">DNA-binding</keyword>
<protein>
    <submittedName>
        <fullName evidence="5">ArsR/SmtB family transcription factor</fullName>
    </submittedName>
</protein>
<dbReference type="InterPro" id="IPR001845">
    <property type="entry name" value="HTH_ArsR_DNA-bd_dom"/>
</dbReference>
<dbReference type="EMBL" id="JBHTOF010000070">
    <property type="protein sequence ID" value="MFD1465642.1"/>
    <property type="molecule type" value="Genomic_DNA"/>
</dbReference>
<dbReference type="InterPro" id="IPR036388">
    <property type="entry name" value="WH-like_DNA-bd_sf"/>
</dbReference>
<dbReference type="PROSITE" id="PS50987">
    <property type="entry name" value="HTH_ARSR_2"/>
    <property type="match status" value="1"/>
</dbReference>
<proteinExistence type="predicted"/>
<evidence type="ECO:0000256" key="3">
    <source>
        <dbReference type="ARBA" id="ARBA00023163"/>
    </source>
</evidence>
<accession>A0ABW4DNN1</accession>
<reference evidence="6" key="1">
    <citation type="journal article" date="2019" name="Int. J. Syst. Evol. Microbiol.">
        <title>The Global Catalogue of Microorganisms (GCM) 10K type strain sequencing project: providing services to taxonomists for standard genome sequencing and annotation.</title>
        <authorList>
            <consortium name="The Broad Institute Genomics Platform"/>
            <consortium name="The Broad Institute Genome Sequencing Center for Infectious Disease"/>
            <person name="Wu L."/>
            <person name="Ma J."/>
        </authorList>
    </citation>
    <scope>NUCLEOTIDE SEQUENCE [LARGE SCALE GENOMIC DNA]</scope>
    <source>
        <strain evidence="6">CCM 8951</strain>
    </source>
</reference>
<keyword evidence="6" id="KW-1185">Reference proteome</keyword>
<evidence type="ECO:0000313" key="6">
    <source>
        <dbReference type="Proteomes" id="UP001597244"/>
    </source>
</evidence>
<evidence type="ECO:0000256" key="1">
    <source>
        <dbReference type="ARBA" id="ARBA00023015"/>
    </source>
</evidence>
<gene>
    <name evidence="5" type="ORF">ACFQ4L_06060</name>
</gene>
<dbReference type="Proteomes" id="UP001597244">
    <property type="component" value="Unassembled WGS sequence"/>
</dbReference>
<dbReference type="PRINTS" id="PR00778">
    <property type="entry name" value="HTHARSR"/>
</dbReference>
<comment type="caution">
    <text evidence="5">The sequence shown here is derived from an EMBL/GenBank/DDBJ whole genome shotgun (WGS) entry which is preliminary data.</text>
</comment>
<dbReference type="PANTHER" id="PTHR43132">
    <property type="entry name" value="ARSENICAL RESISTANCE OPERON REPRESSOR ARSR-RELATED"/>
    <property type="match status" value="1"/>
</dbReference>
<dbReference type="InterPro" id="IPR051011">
    <property type="entry name" value="Metal_resp_trans_reg"/>
</dbReference>
<dbReference type="NCBIfam" id="NF033788">
    <property type="entry name" value="HTH_metalloreg"/>
    <property type="match status" value="1"/>
</dbReference>
<dbReference type="SMART" id="SM00418">
    <property type="entry name" value="HTH_ARSR"/>
    <property type="match status" value="1"/>
</dbReference>
<feature type="domain" description="HTH arsR-type" evidence="4">
    <location>
        <begin position="30"/>
        <end position="122"/>
    </location>
</feature>
<dbReference type="PANTHER" id="PTHR43132:SF6">
    <property type="entry name" value="HTH-TYPE TRANSCRIPTIONAL REPRESSOR CZRA"/>
    <property type="match status" value="1"/>
</dbReference>
<dbReference type="InterPro" id="IPR036390">
    <property type="entry name" value="WH_DNA-bd_sf"/>
</dbReference>
<dbReference type="InterPro" id="IPR011991">
    <property type="entry name" value="ArsR-like_HTH"/>
</dbReference>
<dbReference type="SUPFAM" id="SSF46785">
    <property type="entry name" value="Winged helix' DNA-binding domain"/>
    <property type="match status" value="1"/>
</dbReference>
<evidence type="ECO:0000256" key="2">
    <source>
        <dbReference type="ARBA" id="ARBA00023125"/>
    </source>
</evidence>
<dbReference type="Gene3D" id="1.10.10.10">
    <property type="entry name" value="Winged helix-like DNA-binding domain superfamily/Winged helix DNA-binding domain"/>
    <property type="match status" value="1"/>
</dbReference>
<organism evidence="5 6">
    <name type="scientific">Lapidilactobacillus mulanensis</name>
    <dbReference type="NCBI Taxonomy" id="2485999"/>
    <lineage>
        <taxon>Bacteria</taxon>
        <taxon>Bacillati</taxon>
        <taxon>Bacillota</taxon>
        <taxon>Bacilli</taxon>
        <taxon>Lactobacillales</taxon>
        <taxon>Lactobacillaceae</taxon>
        <taxon>Lapidilactobacillus</taxon>
    </lineage>
</organism>
<dbReference type="CDD" id="cd00090">
    <property type="entry name" value="HTH_ARSR"/>
    <property type="match status" value="1"/>
</dbReference>
<keyword evidence="3" id="KW-0804">Transcription</keyword>
<keyword evidence="1" id="KW-0805">Transcription regulation</keyword>
<sequence length="122" mass="14076">MKNNDEWLEDETPNQIDHEQLIKDVKATLPTNESTETISAFFKILGDPTRAKIIYALYESELRVYDIVAILGLSQSSVSHQLRLLKQTKLVKNRKAGKEVYYSLADDHVMTIFKQVIEHINE</sequence>
<dbReference type="RefSeq" id="WP_125578871.1">
    <property type="nucleotide sequence ID" value="NZ_JBHTOF010000070.1"/>
</dbReference>
<evidence type="ECO:0000259" key="4">
    <source>
        <dbReference type="PROSITE" id="PS50987"/>
    </source>
</evidence>
<evidence type="ECO:0000313" key="5">
    <source>
        <dbReference type="EMBL" id="MFD1465642.1"/>
    </source>
</evidence>
<name>A0ABW4DNN1_9LACO</name>